<protein>
    <recommendedName>
        <fullName evidence="3">CxC1-like cysteine cluster associated with KDZ transposases domain-containing protein</fullName>
    </recommendedName>
</protein>
<feature type="coiled-coil region" evidence="1">
    <location>
        <begin position="480"/>
        <end position="507"/>
    </location>
</feature>
<dbReference type="Pfam" id="PF18802">
    <property type="entry name" value="CxC1"/>
    <property type="match status" value="1"/>
</dbReference>
<keyword evidence="5" id="KW-1185">Reference proteome</keyword>
<evidence type="ECO:0000256" key="1">
    <source>
        <dbReference type="SAM" id="Coils"/>
    </source>
</evidence>
<dbReference type="Proteomes" id="UP000053820">
    <property type="component" value="Unassembled WGS sequence"/>
</dbReference>
<dbReference type="HOGENOM" id="CLU_429655_0_0_1"/>
<evidence type="ECO:0000313" key="5">
    <source>
        <dbReference type="Proteomes" id="UP000053820"/>
    </source>
</evidence>
<accession>A0A0C9VHX8</accession>
<keyword evidence="1" id="KW-0175">Coiled coil</keyword>
<reference evidence="4 5" key="1">
    <citation type="submission" date="2014-04" db="EMBL/GenBank/DDBJ databases">
        <title>Evolutionary Origins and Diversification of the Mycorrhizal Mutualists.</title>
        <authorList>
            <consortium name="DOE Joint Genome Institute"/>
            <consortium name="Mycorrhizal Genomics Consortium"/>
            <person name="Kohler A."/>
            <person name="Kuo A."/>
            <person name="Nagy L.G."/>
            <person name="Floudas D."/>
            <person name="Copeland A."/>
            <person name="Barry K.W."/>
            <person name="Cichocki N."/>
            <person name="Veneault-Fourrey C."/>
            <person name="LaButti K."/>
            <person name="Lindquist E.A."/>
            <person name="Lipzen A."/>
            <person name="Lundell T."/>
            <person name="Morin E."/>
            <person name="Murat C."/>
            <person name="Riley R."/>
            <person name="Ohm R."/>
            <person name="Sun H."/>
            <person name="Tunlid A."/>
            <person name="Henrissat B."/>
            <person name="Grigoriev I.V."/>
            <person name="Hibbett D.S."/>
            <person name="Martin F."/>
        </authorList>
    </citation>
    <scope>NUCLEOTIDE SEQUENCE [LARGE SCALE GENOMIC DNA]</scope>
    <source>
        <strain evidence="4 5">MD-312</strain>
    </source>
</reference>
<evidence type="ECO:0000313" key="4">
    <source>
        <dbReference type="EMBL" id="KIJ65264.1"/>
    </source>
</evidence>
<sequence length="704" mass="80807">MAVSRPRIKKSCLPTKSAQAPESSGPAPGEPPRQTIIVDEALVRTFLRPHKSRRDYLPGPQPVLVMNGHRRFTQDCRPPSPNIPPPQSNKVLEGTELNDIQFSDSIYVLFSDAPTQPRLTNQQKKLNQWRRWSLDVIPTLLPLLRNYLRVTQSLRTPSEVKGTPGDNNDCECLNGVRTLDIDCVFFDRIESLRLRCCSCFTAPAQLMSMGLFACAPLYPSLTVDLRVLKLVKTLFVRIAPNTTAWTEALETFLDGRGYKLTIKNTLSLVDHARSPDEPREDNGQPSEYLRKQCPLCFGAKDWRRQCAGDVKIDCIKRSKNPRGAQGQDPSNPTRSFFIPVHERRPVNALDDEDVIEEGMRIPGVSGYHQHLFVLNLQVRHLDVKSSTASAQWLLRRWKLCQVCKKAAEVTLRVCRILEAELRAQWRAQVEQQTKPSPRRSNNRADDEIARILELEEAVIARACEVNNLEMELMLRPRSHTHDLTADLEDARKQYRRLRNTVRRHREALGVTATASLANLRNNEYLRTRTNALTLKARIRKCLQDRKFELQRIKRSYRLAMNEQRLHTHIESSIQHHQQPINCLVSKYNGLCDDLESLIRLCCAPRGAVALHRIPCEGLFDLDVDDDIWQDVGLADTEADPPAWLSDEDVREGIWCLLQRDRCVEEEKRLGWEHCYLQEWALEEWSVLERLREGLGKVTMISSLQ</sequence>
<dbReference type="PANTHER" id="PTHR33096">
    <property type="entry name" value="CXC2 DOMAIN-CONTAINING PROTEIN"/>
    <property type="match status" value="1"/>
</dbReference>
<name>A0A0C9VHX8_9AGAM</name>
<organism evidence="4 5">
    <name type="scientific">Hydnomerulius pinastri MD-312</name>
    <dbReference type="NCBI Taxonomy" id="994086"/>
    <lineage>
        <taxon>Eukaryota</taxon>
        <taxon>Fungi</taxon>
        <taxon>Dikarya</taxon>
        <taxon>Basidiomycota</taxon>
        <taxon>Agaricomycotina</taxon>
        <taxon>Agaricomycetes</taxon>
        <taxon>Agaricomycetidae</taxon>
        <taxon>Boletales</taxon>
        <taxon>Boletales incertae sedis</taxon>
        <taxon>Leucogyrophana</taxon>
    </lineage>
</organism>
<dbReference type="AlphaFoldDB" id="A0A0C9VHX8"/>
<dbReference type="EMBL" id="KN839844">
    <property type="protein sequence ID" value="KIJ65264.1"/>
    <property type="molecule type" value="Genomic_DNA"/>
</dbReference>
<dbReference type="PANTHER" id="PTHR33096:SF1">
    <property type="entry name" value="CXC1-LIKE CYSTEINE CLUSTER ASSOCIATED WITH KDZ TRANSPOSASES DOMAIN-CONTAINING PROTEIN"/>
    <property type="match status" value="1"/>
</dbReference>
<feature type="compositionally biased region" description="Basic residues" evidence="2">
    <location>
        <begin position="1"/>
        <end position="10"/>
    </location>
</feature>
<dbReference type="InterPro" id="IPR041320">
    <property type="entry name" value="CxC1"/>
</dbReference>
<evidence type="ECO:0000259" key="3">
    <source>
        <dbReference type="Pfam" id="PF18802"/>
    </source>
</evidence>
<gene>
    <name evidence="4" type="ORF">HYDPIDRAFT_27982</name>
</gene>
<proteinExistence type="predicted"/>
<evidence type="ECO:0000256" key="2">
    <source>
        <dbReference type="SAM" id="MobiDB-lite"/>
    </source>
</evidence>
<feature type="region of interest" description="Disordered" evidence="2">
    <location>
        <begin position="1"/>
        <end position="35"/>
    </location>
</feature>
<feature type="domain" description="CxC1-like cysteine cluster associated with KDZ transposases" evidence="3">
    <location>
        <begin position="168"/>
        <end position="256"/>
    </location>
</feature>